<dbReference type="AlphaFoldDB" id="A0A645AKL7"/>
<sequence length="87" mass="9858">MSFHLATWDETIRLKDNASGFAESISKEDMQRSLFISCTRHVLGIDDIPLASPTLLASKKFPSRYQTFPMCGKGIRCQAERPNPKNR</sequence>
<reference evidence="1" key="1">
    <citation type="submission" date="2019-08" db="EMBL/GenBank/DDBJ databases">
        <authorList>
            <person name="Kucharzyk K."/>
            <person name="Murdoch R.W."/>
            <person name="Higgins S."/>
            <person name="Loffler F."/>
        </authorList>
    </citation>
    <scope>NUCLEOTIDE SEQUENCE</scope>
</reference>
<name>A0A645AKL7_9ZZZZ</name>
<gene>
    <name evidence="1" type="ORF">SDC9_96950</name>
</gene>
<evidence type="ECO:0000313" key="1">
    <source>
        <dbReference type="EMBL" id="MPM50214.1"/>
    </source>
</evidence>
<accession>A0A645AKL7</accession>
<organism evidence="1">
    <name type="scientific">bioreactor metagenome</name>
    <dbReference type="NCBI Taxonomy" id="1076179"/>
    <lineage>
        <taxon>unclassified sequences</taxon>
        <taxon>metagenomes</taxon>
        <taxon>ecological metagenomes</taxon>
    </lineage>
</organism>
<comment type="caution">
    <text evidence="1">The sequence shown here is derived from an EMBL/GenBank/DDBJ whole genome shotgun (WGS) entry which is preliminary data.</text>
</comment>
<proteinExistence type="predicted"/>
<dbReference type="EMBL" id="VSSQ01012866">
    <property type="protein sequence ID" value="MPM50214.1"/>
    <property type="molecule type" value="Genomic_DNA"/>
</dbReference>
<protein>
    <submittedName>
        <fullName evidence="1">Uncharacterized protein</fullName>
    </submittedName>
</protein>